<dbReference type="Pfam" id="PF08338">
    <property type="entry name" value="DUF1731"/>
    <property type="match status" value="1"/>
</dbReference>
<comment type="similarity">
    <text evidence="1">Belongs to the NAD(P)-dependent epimerase/dehydratase family. SDR39U1 subfamily.</text>
</comment>
<dbReference type="PANTHER" id="PTHR11092">
    <property type="entry name" value="SUGAR NUCLEOTIDE EPIMERASE RELATED"/>
    <property type="match status" value="1"/>
</dbReference>
<dbReference type="InterPro" id="IPR013549">
    <property type="entry name" value="DUF1731"/>
</dbReference>
<feature type="domain" description="DUF1731" evidence="3">
    <location>
        <begin position="251"/>
        <end position="295"/>
    </location>
</feature>
<evidence type="ECO:0000313" key="5">
    <source>
        <dbReference type="Proteomes" id="UP001202134"/>
    </source>
</evidence>
<accession>A0ABT0KQJ3</accession>
<evidence type="ECO:0000256" key="1">
    <source>
        <dbReference type="ARBA" id="ARBA00009353"/>
    </source>
</evidence>
<dbReference type="Gene3D" id="3.40.50.720">
    <property type="entry name" value="NAD(P)-binding Rossmann-like Domain"/>
    <property type="match status" value="1"/>
</dbReference>
<dbReference type="Proteomes" id="UP001202134">
    <property type="component" value="Unassembled WGS sequence"/>
</dbReference>
<dbReference type="PANTHER" id="PTHR11092:SF0">
    <property type="entry name" value="EPIMERASE FAMILY PROTEIN SDR39U1"/>
    <property type="match status" value="1"/>
</dbReference>
<dbReference type="NCBIfam" id="TIGR01777">
    <property type="entry name" value="yfcH"/>
    <property type="match status" value="1"/>
</dbReference>
<dbReference type="CDD" id="cd05242">
    <property type="entry name" value="SDR_a8"/>
    <property type="match status" value="1"/>
</dbReference>
<reference evidence="4 5" key="1">
    <citation type="submission" date="2022-01" db="EMBL/GenBank/DDBJ databases">
        <title>Whole genome-based taxonomy of the Shewanellaceae.</title>
        <authorList>
            <person name="Martin-Rodriguez A.J."/>
        </authorList>
    </citation>
    <scope>NUCLEOTIDE SEQUENCE [LARGE SCALE GENOMIC DNA]</scope>
    <source>
        <strain evidence="4 5">DSM 24955</strain>
    </source>
</reference>
<dbReference type="InterPro" id="IPR010099">
    <property type="entry name" value="SDR39U1"/>
</dbReference>
<feature type="domain" description="NAD-dependent epimerase/dehydratase" evidence="2">
    <location>
        <begin position="3"/>
        <end position="222"/>
    </location>
</feature>
<comment type="caution">
    <text evidence="4">The sequence shown here is derived from an EMBL/GenBank/DDBJ whole genome shotgun (WGS) entry which is preliminary data.</text>
</comment>
<dbReference type="Pfam" id="PF01370">
    <property type="entry name" value="Epimerase"/>
    <property type="match status" value="1"/>
</dbReference>
<protein>
    <submittedName>
        <fullName evidence="4">TIGR01777 family oxidoreductase</fullName>
    </submittedName>
</protein>
<dbReference type="InterPro" id="IPR001509">
    <property type="entry name" value="Epimerase_deHydtase"/>
</dbReference>
<dbReference type="InterPro" id="IPR036291">
    <property type="entry name" value="NAD(P)-bd_dom_sf"/>
</dbReference>
<evidence type="ECO:0000259" key="2">
    <source>
        <dbReference type="Pfam" id="PF01370"/>
    </source>
</evidence>
<gene>
    <name evidence="4" type="ORF">L2737_12330</name>
</gene>
<evidence type="ECO:0000313" key="4">
    <source>
        <dbReference type="EMBL" id="MCL1046111.1"/>
    </source>
</evidence>
<name>A0ABT0KQJ3_9GAMM</name>
<dbReference type="EMBL" id="JAKIKU010000006">
    <property type="protein sequence ID" value="MCL1046111.1"/>
    <property type="molecule type" value="Genomic_DNA"/>
</dbReference>
<sequence>MKILITGATGFVGKQLVALLSQQSHQLTIVTRNITQATQTLGAEHQYLDDLNQLKNLNDFDSVINLAGEPIVGKRWNNQQKQQICDSRWNITALLTQLIKQSDTPPASFISASAIGFYGRQGNTPVDEDSQAHDEFSHQVCSEWEHLALKAQSEKTRVCVLRIGIVLGKNGGALAKMLPPFKLGLGGPIGKGVHGVSWIHIDDLTQLILHLLTTEQAHGVFNATAPNPVNHKQFAESIGSSLNRPACIPTPVIALRLAMGEMADLIVEGQFVLPKRTLASGFNFKYPDISPALDSILKA</sequence>
<keyword evidence="5" id="KW-1185">Reference proteome</keyword>
<organism evidence="4 5">
    <name type="scientific">Shewanella electrodiphila</name>
    <dbReference type="NCBI Taxonomy" id="934143"/>
    <lineage>
        <taxon>Bacteria</taxon>
        <taxon>Pseudomonadati</taxon>
        <taxon>Pseudomonadota</taxon>
        <taxon>Gammaproteobacteria</taxon>
        <taxon>Alteromonadales</taxon>
        <taxon>Shewanellaceae</taxon>
        <taxon>Shewanella</taxon>
    </lineage>
</organism>
<proteinExistence type="inferred from homology"/>
<dbReference type="SUPFAM" id="SSF51735">
    <property type="entry name" value="NAD(P)-binding Rossmann-fold domains"/>
    <property type="match status" value="1"/>
</dbReference>
<evidence type="ECO:0000259" key="3">
    <source>
        <dbReference type="Pfam" id="PF08338"/>
    </source>
</evidence>
<dbReference type="RefSeq" id="WP_248955906.1">
    <property type="nucleotide sequence ID" value="NZ_JAKIKU010000006.1"/>
</dbReference>